<proteinExistence type="predicted"/>
<feature type="non-terminal residue" evidence="1">
    <location>
        <position position="1"/>
    </location>
</feature>
<dbReference type="EMBL" id="BKCJ010331092">
    <property type="protein sequence ID" value="GEZ84267.1"/>
    <property type="molecule type" value="Genomic_DNA"/>
</dbReference>
<evidence type="ECO:0000313" key="1">
    <source>
        <dbReference type="EMBL" id="GEZ84267.1"/>
    </source>
</evidence>
<comment type="caution">
    <text evidence="1">The sequence shown here is derived from an EMBL/GenBank/DDBJ whole genome shotgun (WGS) entry which is preliminary data.</text>
</comment>
<sequence length="106" mass="11680">VLAFAEKLLVRAADVACGVETGTKIRVEATVTTLLQLSVKIDEDPTEAKKDGTDDNVVKKRKLRKLLTNTGIGNSPTRQSLYGFRTLKKLQHMIILNSKGRHSMST</sequence>
<organism evidence="1">
    <name type="scientific">Tanacetum cinerariifolium</name>
    <name type="common">Dalmatian daisy</name>
    <name type="synonym">Chrysanthemum cinerariifolium</name>
    <dbReference type="NCBI Taxonomy" id="118510"/>
    <lineage>
        <taxon>Eukaryota</taxon>
        <taxon>Viridiplantae</taxon>
        <taxon>Streptophyta</taxon>
        <taxon>Embryophyta</taxon>
        <taxon>Tracheophyta</taxon>
        <taxon>Spermatophyta</taxon>
        <taxon>Magnoliopsida</taxon>
        <taxon>eudicotyledons</taxon>
        <taxon>Gunneridae</taxon>
        <taxon>Pentapetalae</taxon>
        <taxon>asterids</taxon>
        <taxon>campanulids</taxon>
        <taxon>Asterales</taxon>
        <taxon>Asteraceae</taxon>
        <taxon>Asteroideae</taxon>
        <taxon>Anthemideae</taxon>
        <taxon>Anthemidinae</taxon>
        <taxon>Tanacetum</taxon>
    </lineage>
</organism>
<protein>
    <submittedName>
        <fullName evidence="1">Uncharacterized protein</fullName>
    </submittedName>
</protein>
<name>A0A699ITQ6_TANCI</name>
<reference evidence="1" key="1">
    <citation type="journal article" date="2019" name="Sci. Rep.">
        <title>Draft genome of Tanacetum cinerariifolium, the natural source of mosquito coil.</title>
        <authorList>
            <person name="Yamashiro T."/>
            <person name="Shiraishi A."/>
            <person name="Satake H."/>
            <person name="Nakayama K."/>
        </authorList>
    </citation>
    <scope>NUCLEOTIDE SEQUENCE</scope>
</reference>
<accession>A0A699ITQ6</accession>
<dbReference type="AlphaFoldDB" id="A0A699ITQ6"/>
<gene>
    <name evidence="1" type="ORF">Tci_556240</name>
</gene>